<dbReference type="InterPro" id="IPR002410">
    <property type="entry name" value="Peptidase_S33"/>
</dbReference>
<dbReference type="InterPro" id="IPR000073">
    <property type="entry name" value="AB_hydrolase_1"/>
</dbReference>
<evidence type="ECO:0000256" key="8">
    <source>
        <dbReference type="ARBA" id="ARBA00022670"/>
    </source>
</evidence>
<sequence>MRDFYPEIEPYNTFYLRVDAVHQLYVEEVGNPEGQPVVFLHGGPGAGIFPGARRFFDPQRYRVILFDQRGAGQSTPMGELTDNTTQHLITDIEMLRQQLDIERWIVFGGSWGSTLALAYAQAHAERVVSLVLRGIFLGRQEEVDWLNGDGVGASWMFPERWQRYRDFIPPAERHDMVEAYWRRLTDPDAEVRLQAALAWASWEGSITTLVHDAHGDGVFDAADKAISLARAEVHYFRHQMFLQPNQLLRDIERIRHIPAVIVHGRYDMVCPAKTAWDLASVWPEARLIYTQAGHSSVDPETRSALIEAMDQQPR</sequence>
<dbReference type="OrthoDB" id="9796770at2"/>
<keyword evidence="9 11" id="KW-0378">Hydrolase</keyword>
<evidence type="ECO:0000256" key="9">
    <source>
        <dbReference type="ARBA" id="ARBA00022801"/>
    </source>
</evidence>
<dbReference type="GO" id="GO:0006508">
    <property type="term" value="P:proteolysis"/>
    <property type="evidence" value="ECO:0007669"/>
    <property type="project" value="UniProtKB-KW"/>
</dbReference>
<keyword evidence="6 11" id="KW-0031">Aminopeptidase</keyword>
<evidence type="ECO:0000256" key="13">
    <source>
        <dbReference type="RuleBase" id="RU003421"/>
    </source>
</evidence>
<protein>
    <recommendedName>
        <fullName evidence="5 11">Proline iminopeptidase</fullName>
        <shortName evidence="11">PIP</shortName>
        <ecNumber evidence="4 11">3.4.11.5</ecNumber>
    </recommendedName>
    <alternativeName>
        <fullName evidence="10 11">Prolyl aminopeptidase</fullName>
    </alternativeName>
</protein>
<evidence type="ECO:0000256" key="11">
    <source>
        <dbReference type="PIRNR" id="PIRNR006431"/>
    </source>
</evidence>
<dbReference type="RefSeq" id="WP_053938915.1">
    <property type="nucleotide sequence ID" value="NZ_LAQT01000027.1"/>
</dbReference>
<dbReference type="EC" id="3.4.11.5" evidence="4 11"/>
<comment type="subcellular location">
    <subcellularLocation>
        <location evidence="2 11">Cytoplasm</location>
    </subcellularLocation>
</comment>
<evidence type="ECO:0000256" key="5">
    <source>
        <dbReference type="ARBA" id="ARBA00021843"/>
    </source>
</evidence>
<comment type="catalytic activity">
    <reaction evidence="1 11 13">
        <text>Release of N-terminal proline from a peptide.</text>
        <dbReference type="EC" id="3.4.11.5"/>
    </reaction>
</comment>
<feature type="domain" description="AB hydrolase-1" evidence="14">
    <location>
        <begin position="36"/>
        <end position="297"/>
    </location>
</feature>
<evidence type="ECO:0000256" key="3">
    <source>
        <dbReference type="ARBA" id="ARBA00010088"/>
    </source>
</evidence>
<dbReference type="SUPFAM" id="SSF53474">
    <property type="entry name" value="alpha/beta-Hydrolases"/>
    <property type="match status" value="1"/>
</dbReference>
<dbReference type="PANTHER" id="PTHR43722">
    <property type="entry name" value="PROLINE IMINOPEPTIDASE"/>
    <property type="match status" value="1"/>
</dbReference>
<dbReference type="PIRSF" id="PIRSF006431">
    <property type="entry name" value="Pept_S33"/>
    <property type="match status" value="1"/>
</dbReference>
<evidence type="ECO:0000256" key="10">
    <source>
        <dbReference type="ARBA" id="ARBA00029605"/>
    </source>
</evidence>
<keyword evidence="8 11" id="KW-0645">Protease</keyword>
<name>A0A0N1JS23_9NEIS</name>
<dbReference type="InterPro" id="IPR005944">
    <property type="entry name" value="Pro_iminopeptidase"/>
</dbReference>
<evidence type="ECO:0000256" key="1">
    <source>
        <dbReference type="ARBA" id="ARBA00001585"/>
    </source>
</evidence>
<dbReference type="PRINTS" id="PR00111">
    <property type="entry name" value="ABHYDROLASE"/>
</dbReference>
<evidence type="ECO:0000256" key="4">
    <source>
        <dbReference type="ARBA" id="ARBA00012568"/>
    </source>
</evidence>
<evidence type="ECO:0000256" key="2">
    <source>
        <dbReference type="ARBA" id="ARBA00004496"/>
    </source>
</evidence>
<evidence type="ECO:0000259" key="14">
    <source>
        <dbReference type="Pfam" id="PF00561"/>
    </source>
</evidence>
<dbReference type="NCBIfam" id="TIGR01249">
    <property type="entry name" value="pro_imino_pep_1"/>
    <property type="match status" value="1"/>
</dbReference>
<feature type="active site" evidence="12">
    <location>
        <position position="267"/>
    </location>
</feature>
<dbReference type="PATRIC" id="fig|857265.3.peg.3389"/>
<comment type="similarity">
    <text evidence="3 11 13">Belongs to the peptidase S33 family.</text>
</comment>
<dbReference type="AlphaFoldDB" id="A0A0N1JS23"/>
<dbReference type="Pfam" id="PF00561">
    <property type="entry name" value="Abhydrolase_1"/>
    <property type="match status" value="1"/>
</dbReference>
<dbReference type="PRINTS" id="PR00793">
    <property type="entry name" value="PROAMNOPTASE"/>
</dbReference>
<comment type="caution">
    <text evidence="15">The sequence shown here is derived from an EMBL/GenBank/DDBJ whole genome shotgun (WGS) entry which is preliminary data.</text>
</comment>
<dbReference type="InterPro" id="IPR029058">
    <property type="entry name" value="AB_hydrolase_fold"/>
</dbReference>
<gene>
    <name evidence="15" type="primary">pip_2</name>
    <name evidence="15" type="ORF">WG78_16535</name>
</gene>
<accession>A0A0N1JS23</accession>
<dbReference type="GO" id="GO:0004177">
    <property type="term" value="F:aminopeptidase activity"/>
    <property type="evidence" value="ECO:0007669"/>
    <property type="project" value="UniProtKB-UniRule"/>
</dbReference>
<evidence type="ECO:0000256" key="12">
    <source>
        <dbReference type="PIRSR" id="PIRSR006431-1"/>
    </source>
</evidence>
<evidence type="ECO:0000313" key="15">
    <source>
        <dbReference type="EMBL" id="KPC50679.1"/>
    </source>
</evidence>
<keyword evidence="16" id="KW-1185">Reference proteome</keyword>
<reference evidence="15 16" key="1">
    <citation type="submission" date="2015-07" db="EMBL/GenBank/DDBJ databases">
        <title>Draft genome sequence of the Amantichitinum ursilacus IGB-41, a new chitin-degrading bacterium.</title>
        <authorList>
            <person name="Kirstahler P."/>
            <person name="Guenther M."/>
            <person name="Grumaz C."/>
            <person name="Rupp S."/>
            <person name="Zibek S."/>
            <person name="Sohn K."/>
        </authorList>
    </citation>
    <scope>NUCLEOTIDE SEQUENCE [LARGE SCALE GENOMIC DNA]</scope>
    <source>
        <strain evidence="15 16">IGB-41</strain>
    </source>
</reference>
<dbReference type="Proteomes" id="UP000037939">
    <property type="component" value="Unassembled WGS sequence"/>
</dbReference>
<dbReference type="EMBL" id="LAQT01000027">
    <property type="protein sequence ID" value="KPC50679.1"/>
    <property type="molecule type" value="Genomic_DNA"/>
</dbReference>
<dbReference type="PANTHER" id="PTHR43722:SF1">
    <property type="entry name" value="PROLINE IMINOPEPTIDASE"/>
    <property type="match status" value="1"/>
</dbReference>
<organism evidence="15 16">
    <name type="scientific">Amantichitinum ursilacus</name>
    <dbReference type="NCBI Taxonomy" id="857265"/>
    <lineage>
        <taxon>Bacteria</taxon>
        <taxon>Pseudomonadati</taxon>
        <taxon>Pseudomonadota</taxon>
        <taxon>Betaproteobacteria</taxon>
        <taxon>Neisseriales</taxon>
        <taxon>Chitinibacteraceae</taxon>
        <taxon>Amantichitinum</taxon>
    </lineage>
</organism>
<feature type="active site" description="Nucleophile" evidence="12">
    <location>
        <position position="110"/>
    </location>
</feature>
<keyword evidence="7 11" id="KW-0963">Cytoplasm</keyword>
<dbReference type="Gene3D" id="3.40.50.1820">
    <property type="entry name" value="alpha/beta hydrolase"/>
    <property type="match status" value="1"/>
</dbReference>
<feature type="active site" description="Proton donor" evidence="12">
    <location>
        <position position="294"/>
    </location>
</feature>
<evidence type="ECO:0000256" key="7">
    <source>
        <dbReference type="ARBA" id="ARBA00022490"/>
    </source>
</evidence>
<dbReference type="STRING" id="857265.WG78_16535"/>
<evidence type="ECO:0000313" key="16">
    <source>
        <dbReference type="Proteomes" id="UP000037939"/>
    </source>
</evidence>
<proteinExistence type="inferred from homology"/>
<dbReference type="GO" id="GO:0005737">
    <property type="term" value="C:cytoplasm"/>
    <property type="evidence" value="ECO:0007669"/>
    <property type="project" value="UniProtKB-SubCell"/>
</dbReference>
<evidence type="ECO:0000256" key="6">
    <source>
        <dbReference type="ARBA" id="ARBA00022438"/>
    </source>
</evidence>